<dbReference type="EC" id="3.1.-.-" evidence="8"/>
<dbReference type="InterPro" id="IPR036279">
    <property type="entry name" value="5-3_exonuclease_C_sf"/>
</dbReference>
<dbReference type="InterPro" id="IPR006084">
    <property type="entry name" value="XPG/Rad2"/>
</dbReference>
<sequence>MGIQGLLPLMKGAEINISLSKLQDTVAAIDTNGWIHRACYSCADRIFMGEPTEMFIYYCLNFCKILQKHRITPILVFDGQSLPAKSDTKLARQKRKQEKREEIQQLLRTGREREARWLMRQCVDVTFEMCRQVIECCRKENIDCLVAPFEADAQITYLVNNNLADYAITEDSDLLAFGCKRALYKLDRETERGRMVDISRLDRCFKNLDWKKFQLMCILSGCDYISNIPGVGIGRARKFFETLCENPTVENIPKILEKLPIVLKMQNKIHVTKDYIEDFIRASNTFDYQIVYSPQFDRLVYLNPLPKNVDPKEFANYGGHFFPNGNDQLENNLKFVTNYVLGNVCPKTLTILDLFTPYDDNSTIWYSSVFNERIKSHISSNHPNREIKLITEQNKEEKLISIDKNVALKVELKNNKKQIDIIEIIDDKPEPKTETKPKTIETTYQRRQLSRNVFRKRTFIDDGIIKKSKYFSDDQNGDNDSDTDLPETKKSRQESIEELNQSFSSIEEEDIQALKLLNNCQIDESIAIRQSSQRSYSLSSTQTSQSTSRSDSPVGSPIPSSVDILFNNSMTKSNKCTVTKKRNSRKSSSLSTKNTANNDIRKFFSQIP</sequence>
<feature type="compositionally biased region" description="Low complexity" evidence="9">
    <location>
        <begin position="586"/>
        <end position="595"/>
    </location>
</feature>
<keyword evidence="8" id="KW-0269">Exonuclease</keyword>
<evidence type="ECO:0000256" key="8">
    <source>
        <dbReference type="RuleBase" id="RU910737"/>
    </source>
</evidence>
<dbReference type="PROSITE" id="PS00841">
    <property type="entry name" value="XPG_1"/>
    <property type="match status" value="1"/>
</dbReference>
<keyword evidence="3" id="KW-0255">Endonuclease</keyword>
<dbReference type="SMART" id="SM00484">
    <property type="entry name" value="XPGI"/>
    <property type="match status" value="1"/>
</dbReference>
<dbReference type="Pfam" id="PF00867">
    <property type="entry name" value="XPG_I"/>
    <property type="match status" value="1"/>
</dbReference>
<dbReference type="InterPro" id="IPR029060">
    <property type="entry name" value="PIN-like_dom_sf"/>
</dbReference>
<evidence type="ECO:0000313" key="12">
    <source>
        <dbReference type="EMBL" id="KAH9422170.1"/>
    </source>
</evidence>
<evidence type="ECO:0000256" key="5">
    <source>
        <dbReference type="ARBA" id="ARBA00022801"/>
    </source>
</evidence>
<proteinExistence type="inferred from homology"/>
<keyword evidence="2 8" id="KW-0540">Nuclease</keyword>
<dbReference type="InterPro" id="IPR006086">
    <property type="entry name" value="XPG-I_dom"/>
</dbReference>
<dbReference type="SUPFAM" id="SSF47807">
    <property type="entry name" value="5' to 3' exonuclease, C-terminal subdomain"/>
    <property type="match status" value="1"/>
</dbReference>
<dbReference type="PRINTS" id="PR00853">
    <property type="entry name" value="XPGRADSUPER"/>
</dbReference>
<evidence type="ECO:0000256" key="9">
    <source>
        <dbReference type="SAM" id="MobiDB-lite"/>
    </source>
</evidence>
<protein>
    <recommendedName>
        <fullName evidence="8">Exonuclease 1</fullName>
        <ecNumber evidence="8">3.1.-.-</ecNumber>
    </recommendedName>
</protein>
<comment type="caution">
    <text evidence="12">The sequence shown here is derived from an EMBL/GenBank/DDBJ whole genome shotgun (WGS) entry which is preliminary data.</text>
</comment>
<keyword evidence="8" id="KW-0267">Excision nuclease</keyword>
<dbReference type="Gene3D" id="3.40.50.1010">
    <property type="entry name" value="5'-nuclease"/>
    <property type="match status" value="1"/>
</dbReference>
<keyword evidence="8" id="KW-0479">Metal-binding</keyword>
<accession>A0ABQ8JIF5</accession>
<feature type="compositionally biased region" description="Basic and acidic residues" evidence="9">
    <location>
        <begin position="486"/>
        <end position="495"/>
    </location>
</feature>
<keyword evidence="13" id="KW-1185">Reference proteome</keyword>
<evidence type="ECO:0000256" key="7">
    <source>
        <dbReference type="ARBA" id="ARBA00023242"/>
    </source>
</evidence>
<feature type="compositionally biased region" description="Acidic residues" evidence="9">
    <location>
        <begin position="475"/>
        <end position="485"/>
    </location>
</feature>
<keyword evidence="8" id="KW-0460">Magnesium</keyword>
<feature type="domain" description="XPG N-terminal" evidence="11">
    <location>
        <begin position="1"/>
        <end position="99"/>
    </location>
</feature>
<organism evidence="12 13">
    <name type="scientific">Dermatophagoides pteronyssinus</name>
    <name type="common">European house dust mite</name>
    <dbReference type="NCBI Taxonomy" id="6956"/>
    <lineage>
        <taxon>Eukaryota</taxon>
        <taxon>Metazoa</taxon>
        <taxon>Ecdysozoa</taxon>
        <taxon>Arthropoda</taxon>
        <taxon>Chelicerata</taxon>
        <taxon>Arachnida</taxon>
        <taxon>Acari</taxon>
        <taxon>Acariformes</taxon>
        <taxon>Sarcoptiformes</taxon>
        <taxon>Astigmata</taxon>
        <taxon>Psoroptidia</taxon>
        <taxon>Analgoidea</taxon>
        <taxon>Pyroglyphidae</taxon>
        <taxon>Dermatophagoidinae</taxon>
        <taxon>Dermatophagoides</taxon>
    </lineage>
</organism>
<dbReference type="EMBL" id="NJHN03000037">
    <property type="protein sequence ID" value="KAH9422170.1"/>
    <property type="molecule type" value="Genomic_DNA"/>
</dbReference>
<dbReference type="Pfam" id="PF00752">
    <property type="entry name" value="XPG_N"/>
    <property type="match status" value="1"/>
</dbReference>
<feature type="region of interest" description="Disordered" evidence="9">
    <location>
        <begin position="470"/>
        <end position="498"/>
    </location>
</feature>
<dbReference type="PANTHER" id="PTHR11081:SF8">
    <property type="entry name" value="EXONUCLEASE 1"/>
    <property type="match status" value="1"/>
</dbReference>
<feature type="domain" description="XPG-I" evidence="10">
    <location>
        <begin position="138"/>
        <end position="210"/>
    </location>
</feature>
<name>A0ABQ8JIF5_DERPT</name>
<dbReference type="SUPFAM" id="SSF88723">
    <property type="entry name" value="PIN domain-like"/>
    <property type="match status" value="1"/>
</dbReference>
<evidence type="ECO:0000256" key="2">
    <source>
        <dbReference type="ARBA" id="ARBA00022722"/>
    </source>
</evidence>
<comment type="similarity">
    <text evidence="8">Belongs to the XPG/RAD2 endonuclease family. EXO1 subfamily.</text>
</comment>
<dbReference type="CDD" id="cd09857">
    <property type="entry name" value="PIN_EXO1"/>
    <property type="match status" value="1"/>
</dbReference>
<evidence type="ECO:0000256" key="3">
    <source>
        <dbReference type="ARBA" id="ARBA00022759"/>
    </source>
</evidence>
<evidence type="ECO:0000313" key="13">
    <source>
        <dbReference type="Proteomes" id="UP000887458"/>
    </source>
</evidence>
<feature type="compositionally biased region" description="Polar residues" evidence="9">
    <location>
        <begin position="566"/>
        <end position="576"/>
    </location>
</feature>
<dbReference type="PANTHER" id="PTHR11081">
    <property type="entry name" value="FLAP ENDONUCLEASE FAMILY MEMBER"/>
    <property type="match status" value="1"/>
</dbReference>
<evidence type="ECO:0000259" key="10">
    <source>
        <dbReference type="SMART" id="SM00484"/>
    </source>
</evidence>
<dbReference type="InterPro" id="IPR019974">
    <property type="entry name" value="XPG_CS"/>
</dbReference>
<evidence type="ECO:0000256" key="6">
    <source>
        <dbReference type="ARBA" id="ARBA00023204"/>
    </source>
</evidence>
<reference evidence="12 13" key="1">
    <citation type="journal article" date="2018" name="J. Allergy Clin. Immunol.">
        <title>High-quality assembly of Dermatophagoides pteronyssinus genome and transcriptome reveals a wide range of novel allergens.</title>
        <authorList>
            <person name="Liu X.Y."/>
            <person name="Yang K.Y."/>
            <person name="Wang M.Q."/>
            <person name="Kwok J.S."/>
            <person name="Zeng X."/>
            <person name="Yang Z."/>
            <person name="Xiao X.J."/>
            <person name="Lau C.P."/>
            <person name="Li Y."/>
            <person name="Huang Z.M."/>
            <person name="Ba J.G."/>
            <person name="Yim A.K."/>
            <person name="Ouyang C.Y."/>
            <person name="Ngai S.M."/>
            <person name="Chan T.F."/>
            <person name="Leung E.L."/>
            <person name="Liu L."/>
            <person name="Liu Z.G."/>
            <person name="Tsui S.K."/>
        </authorList>
    </citation>
    <scope>NUCLEOTIDE SEQUENCE [LARGE SCALE GENOMIC DNA]</scope>
    <source>
        <strain evidence="12">Derp</strain>
    </source>
</reference>
<dbReference type="Gene3D" id="1.10.150.20">
    <property type="entry name" value="5' to 3' exonuclease, C-terminal subdomain"/>
    <property type="match status" value="1"/>
</dbReference>
<gene>
    <name evidence="12" type="primary">EXO1</name>
    <name evidence="12" type="ORF">DERP_002465</name>
</gene>
<keyword evidence="4 8" id="KW-0227">DNA damage</keyword>
<keyword evidence="8" id="KW-0238">DNA-binding</keyword>
<keyword evidence="7 8" id="KW-0539">Nucleus</keyword>
<dbReference type="Proteomes" id="UP000887458">
    <property type="component" value="Unassembled WGS sequence"/>
</dbReference>
<keyword evidence="8" id="KW-0228">DNA excision</keyword>
<dbReference type="InterPro" id="IPR006085">
    <property type="entry name" value="XPG_DNA_repair_N"/>
</dbReference>
<comment type="cofactor">
    <cofactor evidence="8">
        <name>Mg(2+)</name>
        <dbReference type="ChEBI" id="CHEBI:18420"/>
    </cofactor>
    <text evidence="8">Binds 2 magnesium ions per subunit. They probably participate in the reaction catalyzed by the enzyme. May bind an additional third magnesium ion after substrate binding.</text>
</comment>
<keyword evidence="6 8" id="KW-0234">DNA repair</keyword>
<evidence type="ECO:0000256" key="4">
    <source>
        <dbReference type="ARBA" id="ARBA00022763"/>
    </source>
</evidence>
<evidence type="ECO:0000259" key="11">
    <source>
        <dbReference type="SMART" id="SM00485"/>
    </source>
</evidence>
<evidence type="ECO:0000256" key="1">
    <source>
        <dbReference type="ARBA" id="ARBA00004123"/>
    </source>
</evidence>
<feature type="region of interest" description="Disordered" evidence="9">
    <location>
        <begin position="531"/>
        <end position="595"/>
    </location>
</feature>
<keyword evidence="5 8" id="KW-0378">Hydrolase</keyword>
<comment type="subcellular location">
    <subcellularLocation>
        <location evidence="1 8">Nucleus</location>
    </subcellularLocation>
</comment>
<dbReference type="SMART" id="SM00485">
    <property type="entry name" value="XPGN"/>
    <property type="match status" value="1"/>
</dbReference>
<comment type="function">
    <text evidence="8">5'-&gt;3' double-stranded DNA exonuclease which may also possess a cryptic 3'-&gt;5' double-stranded DNA exonuclease activity. Functions in DNA mismatch repair.</text>
</comment>
<dbReference type="InterPro" id="IPR044752">
    <property type="entry name" value="PIN-like_EXO1"/>
</dbReference>
<reference evidence="12 13" key="2">
    <citation type="journal article" date="2022" name="Mol. Biol. Evol.">
        <title>Comparative Genomics Reveals Insights into the Divergent Evolution of Astigmatic Mites and Household Pest Adaptations.</title>
        <authorList>
            <person name="Xiong Q."/>
            <person name="Wan A.T."/>
            <person name="Liu X."/>
            <person name="Fung C.S."/>
            <person name="Xiao X."/>
            <person name="Malainual N."/>
            <person name="Hou J."/>
            <person name="Wang L."/>
            <person name="Wang M."/>
            <person name="Yang K.Y."/>
            <person name="Cui Y."/>
            <person name="Leung E.L."/>
            <person name="Nong W."/>
            <person name="Shin S.K."/>
            <person name="Au S.W."/>
            <person name="Jeong K.Y."/>
            <person name="Chew F.T."/>
            <person name="Hui J.H."/>
            <person name="Leung T.F."/>
            <person name="Tungtrongchitr A."/>
            <person name="Zhong N."/>
            <person name="Liu Z."/>
            <person name="Tsui S.K."/>
        </authorList>
    </citation>
    <scope>NUCLEOTIDE SEQUENCE [LARGE SCALE GENOMIC DNA]</scope>
    <source>
        <strain evidence="12">Derp</strain>
    </source>
</reference>
<feature type="compositionally biased region" description="Low complexity" evidence="9">
    <location>
        <begin position="531"/>
        <end position="552"/>
    </location>
</feature>